<reference evidence="2" key="1">
    <citation type="submission" date="2022-05" db="EMBL/GenBank/DDBJ databases">
        <title>The Musa troglodytarum L. genome provides insights into the mechanism of non-climacteric behaviour and enrichment of carotenoids.</title>
        <authorList>
            <person name="Wang J."/>
        </authorList>
    </citation>
    <scope>NUCLEOTIDE SEQUENCE</scope>
    <source>
        <tissue evidence="2">Leaf</tissue>
    </source>
</reference>
<keyword evidence="1" id="KW-0812">Transmembrane</keyword>
<keyword evidence="1" id="KW-0472">Membrane</keyword>
<gene>
    <name evidence="2" type="ORF">MUK42_14491</name>
</gene>
<evidence type="ECO:0000313" key="2">
    <source>
        <dbReference type="EMBL" id="URE32298.1"/>
    </source>
</evidence>
<dbReference type="AlphaFoldDB" id="A0A9E7HMK4"/>
<feature type="transmembrane region" description="Helical" evidence="1">
    <location>
        <begin position="6"/>
        <end position="23"/>
    </location>
</feature>
<keyword evidence="1" id="KW-1133">Transmembrane helix</keyword>
<feature type="transmembrane region" description="Helical" evidence="1">
    <location>
        <begin position="75"/>
        <end position="95"/>
    </location>
</feature>
<feature type="transmembrane region" description="Helical" evidence="1">
    <location>
        <begin position="30"/>
        <end position="55"/>
    </location>
</feature>
<evidence type="ECO:0000313" key="3">
    <source>
        <dbReference type="Proteomes" id="UP001055439"/>
    </source>
</evidence>
<evidence type="ECO:0000256" key="1">
    <source>
        <dbReference type="SAM" id="Phobius"/>
    </source>
</evidence>
<name>A0A9E7HMK4_9LILI</name>
<protein>
    <submittedName>
        <fullName evidence="2">Uncharacterized protein</fullName>
    </submittedName>
</protein>
<accession>A0A9E7HMK4</accession>
<organism evidence="2 3">
    <name type="scientific">Musa troglodytarum</name>
    <name type="common">fe'i banana</name>
    <dbReference type="NCBI Taxonomy" id="320322"/>
    <lineage>
        <taxon>Eukaryota</taxon>
        <taxon>Viridiplantae</taxon>
        <taxon>Streptophyta</taxon>
        <taxon>Embryophyta</taxon>
        <taxon>Tracheophyta</taxon>
        <taxon>Spermatophyta</taxon>
        <taxon>Magnoliopsida</taxon>
        <taxon>Liliopsida</taxon>
        <taxon>Zingiberales</taxon>
        <taxon>Musaceae</taxon>
        <taxon>Musa</taxon>
    </lineage>
</organism>
<dbReference type="EMBL" id="CP097510">
    <property type="protein sequence ID" value="URE32298.1"/>
    <property type="molecule type" value="Genomic_DNA"/>
</dbReference>
<proteinExistence type="predicted"/>
<dbReference type="Proteomes" id="UP001055439">
    <property type="component" value="Chromosome 8"/>
</dbReference>
<keyword evidence="3" id="KW-1185">Reference proteome</keyword>
<sequence length="106" mass="11732">MIAGLGWGWQCLLILLFLYYPALSSSQWRLASAILFLASASFAHVGSWDVSFHLFSALSYQGSIRGSARSPTLKAFLRAIVLALYEMTVLLFILIEITIASSSLHY</sequence>